<evidence type="ECO:0000259" key="2">
    <source>
        <dbReference type="Pfam" id="PF25273"/>
    </source>
</evidence>
<feature type="region of interest" description="Disordered" evidence="1">
    <location>
        <begin position="71"/>
        <end position="136"/>
    </location>
</feature>
<dbReference type="InterPro" id="IPR057191">
    <property type="entry name" value="DUF7869"/>
</dbReference>
<name>A0ABN8B0X1_CHISP</name>
<feature type="compositionally biased region" description="Basic and acidic residues" evidence="1">
    <location>
        <begin position="101"/>
        <end position="121"/>
    </location>
</feature>
<proteinExistence type="predicted"/>
<feature type="domain" description="DUF7869" evidence="2">
    <location>
        <begin position="466"/>
        <end position="614"/>
    </location>
</feature>
<reference evidence="3" key="1">
    <citation type="submission" date="2021-12" db="EMBL/GenBank/DDBJ databases">
        <authorList>
            <person name="King R."/>
        </authorList>
    </citation>
    <scope>NUCLEOTIDE SEQUENCE</scope>
</reference>
<organism evidence="3 4">
    <name type="scientific">Chilo suppressalis</name>
    <name type="common">Asiatic rice borer moth</name>
    <dbReference type="NCBI Taxonomy" id="168631"/>
    <lineage>
        <taxon>Eukaryota</taxon>
        <taxon>Metazoa</taxon>
        <taxon>Ecdysozoa</taxon>
        <taxon>Arthropoda</taxon>
        <taxon>Hexapoda</taxon>
        <taxon>Insecta</taxon>
        <taxon>Pterygota</taxon>
        <taxon>Neoptera</taxon>
        <taxon>Endopterygota</taxon>
        <taxon>Lepidoptera</taxon>
        <taxon>Glossata</taxon>
        <taxon>Ditrysia</taxon>
        <taxon>Pyraloidea</taxon>
        <taxon>Crambidae</taxon>
        <taxon>Crambinae</taxon>
        <taxon>Chilo</taxon>
    </lineage>
</organism>
<evidence type="ECO:0000256" key="1">
    <source>
        <dbReference type="SAM" id="MobiDB-lite"/>
    </source>
</evidence>
<gene>
    <name evidence="3" type="ORF">CHILSU_LOCUS2082</name>
</gene>
<evidence type="ECO:0000313" key="3">
    <source>
        <dbReference type="EMBL" id="CAH0398956.1"/>
    </source>
</evidence>
<protein>
    <recommendedName>
        <fullName evidence="2">DUF7869 domain-containing protein</fullName>
    </recommendedName>
</protein>
<dbReference type="PANTHER" id="PTHR10773">
    <property type="entry name" value="DNA-DIRECTED RNA POLYMERASES I, II, AND III SUBUNIT RPABC2"/>
    <property type="match status" value="1"/>
</dbReference>
<dbReference type="Proteomes" id="UP001153292">
    <property type="component" value="Chromosome 12"/>
</dbReference>
<dbReference type="PANTHER" id="PTHR10773:SF19">
    <property type="match status" value="1"/>
</dbReference>
<dbReference type="EMBL" id="OU963905">
    <property type="protein sequence ID" value="CAH0398956.1"/>
    <property type="molecule type" value="Genomic_DNA"/>
</dbReference>
<sequence length="712" mass="82491">MSDPVGDYYLQEDNVEDITEREFNIATEIRYDPPFNEIVEEFSSDGLVVRAVLMPVPLVPVASTSATSAFGEEPPIFESTPPENDDPSTAALQPDQQTDPQLERDDQQHEQEGMAEDDRATARTSRKRTRNVSNWAKNVAKRARQAGEAYVSVYKDKSQEGKLIASRSIRPGCHEKCRNKCRTYLSEEDRILLFKEFWAIETHKEKWEYLARRVDTCPVKDRKTHWESRRNESRSYSFRSNGRVVKVCKVMFLDTLDINEQWVKTALLKQGMGSALESDNRGKNCGRRTLNSDLVANVKEHIQLFPKVPSHYCRKDSNRDYLDENLSLPKMYTFYEAWMKKNRPAGEHKFTFATYRQYKDIFDREFNLHFFKPKKDQCDVCYAWKHATPDERLELQASYDTHIGLKNLAQKMKNENKKTCNKDSSSCVACFDMQKVLPSPRAESSAFYYKRHLSVYNFTVYDCTRHDGFCYMWNETIGSKGSNEIASFLLDFIEKKVETAVKKFFFYSDNCAGQNKNQFVFSMMYLAAVRHNIEITYRFLETGHTQNEGDSMHALIEKRSKNVTIHSPEDWISIVKTAKKAGSKQYDVTEVIQENIYNFKEFAKHLQWEKDMDGNKVGLSKIRELYVNSNLDPVVEFKHHFSEESKRLDVTSGTGGRSINLSSYTLKKAYRGLLPIDKAKLADLKALCARNLIPSEKHAFYNALRVKNSSEF</sequence>
<dbReference type="Pfam" id="PF25273">
    <property type="entry name" value="DUF7869"/>
    <property type="match status" value="1"/>
</dbReference>
<accession>A0ABN8B0X1</accession>
<feature type="compositionally biased region" description="Polar residues" evidence="1">
    <location>
        <begin position="90"/>
        <end position="100"/>
    </location>
</feature>
<keyword evidence="4" id="KW-1185">Reference proteome</keyword>
<evidence type="ECO:0000313" key="4">
    <source>
        <dbReference type="Proteomes" id="UP001153292"/>
    </source>
</evidence>